<organism evidence="2 3">
    <name type="scientific">Ophiobolus disseminans</name>
    <dbReference type="NCBI Taxonomy" id="1469910"/>
    <lineage>
        <taxon>Eukaryota</taxon>
        <taxon>Fungi</taxon>
        <taxon>Dikarya</taxon>
        <taxon>Ascomycota</taxon>
        <taxon>Pezizomycotina</taxon>
        <taxon>Dothideomycetes</taxon>
        <taxon>Pleosporomycetidae</taxon>
        <taxon>Pleosporales</taxon>
        <taxon>Pleosporineae</taxon>
        <taxon>Phaeosphaeriaceae</taxon>
        <taxon>Ophiobolus</taxon>
    </lineage>
</organism>
<dbReference type="Proteomes" id="UP000799424">
    <property type="component" value="Unassembled WGS sequence"/>
</dbReference>
<keyword evidence="3" id="KW-1185">Reference proteome</keyword>
<feature type="compositionally biased region" description="Basic and acidic residues" evidence="1">
    <location>
        <begin position="79"/>
        <end position="92"/>
    </location>
</feature>
<evidence type="ECO:0000313" key="3">
    <source>
        <dbReference type="Proteomes" id="UP000799424"/>
    </source>
</evidence>
<reference evidence="2" key="1">
    <citation type="journal article" date="2020" name="Stud. Mycol.">
        <title>101 Dothideomycetes genomes: a test case for predicting lifestyles and emergence of pathogens.</title>
        <authorList>
            <person name="Haridas S."/>
            <person name="Albert R."/>
            <person name="Binder M."/>
            <person name="Bloem J."/>
            <person name="Labutti K."/>
            <person name="Salamov A."/>
            <person name="Andreopoulos B."/>
            <person name="Baker S."/>
            <person name="Barry K."/>
            <person name="Bills G."/>
            <person name="Bluhm B."/>
            <person name="Cannon C."/>
            <person name="Castanera R."/>
            <person name="Culley D."/>
            <person name="Daum C."/>
            <person name="Ezra D."/>
            <person name="Gonzalez J."/>
            <person name="Henrissat B."/>
            <person name="Kuo A."/>
            <person name="Liang C."/>
            <person name="Lipzen A."/>
            <person name="Lutzoni F."/>
            <person name="Magnuson J."/>
            <person name="Mondo S."/>
            <person name="Nolan M."/>
            <person name="Ohm R."/>
            <person name="Pangilinan J."/>
            <person name="Park H.-J."/>
            <person name="Ramirez L."/>
            <person name="Alfaro M."/>
            <person name="Sun H."/>
            <person name="Tritt A."/>
            <person name="Yoshinaga Y."/>
            <person name="Zwiers L.-H."/>
            <person name="Turgeon B."/>
            <person name="Goodwin S."/>
            <person name="Spatafora J."/>
            <person name="Crous P."/>
            <person name="Grigoriev I."/>
        </authorList>
    </citation>
    <scope>NUCLEOTIDE SEQUENCE</scope>
    <source>
        <strain evidence="2">CBS 113818</strain>
    </source>
</reference>
<proteinExistence type="predicted"/>
<evidence type="ECO:0000313" key="2">
    <source>
        <dbReference type="EMBL" id="KAF2831764.1"/>
    </source>
</evidence>
<feature type="compositionally biased region" description="Basic residues" evidence="1">
    <location>
        <begin position="69"/>
        <end position="78"/>
    </location>
</feature>
<sequence length="180" mass="19938">MSCVSHASVHVTSPCQGCGRELPTHCKSGSAKEKITETSIPKPLSRKLESNMPCHPSRITALHDMHVARSHNRRTLHRGSKEDAQADTRSESRRWEEHVHVRKFSSDEVVSCAVSAIVPVARAMSWNGDLRCTACAGLVVLEESYEQSRLIKMRTVRRVVIGGCEASRKCVFCLSASQNL</sequence>
<feature type="region of interest" description="Disordered" evidence="1">
    <location>
        <begin position="26"/>
        <end position="51"/>
    </location>
</feature>
<protein>
    <submittedName>
        <fullName evidence="2">Uncharacterized protein</fullName>
    </submittedName>
</protein>
<evidence type="ECO:0000256" key="1">
    <source>
        <dbReference type="SAM" id="MobiDB-lite"/>
    </source>
</evidence>
<accession>A0A6A7AFU1</accession>
<name>A0A6A7AFU1_9PLEO</name>
<feature type="region of interest" description="Disordered" evidence="1">
    <location>
        <begin position="69"/>
        <end position="92"/>
    </location>
</feature>
<gene>
    <name evidence="2" type="ORF">CC86DRAFT_367043</name>
</gene>
<dbReference type="EMBL" id="MU006218">
    <property type="protein sequence ID" value="KAF2831764.1"/>
    <property type="molecule type" value="Genomic_DNA"/>
</dbReference>
<dbReference type="AlphaFoldDB" id="A0A6A7AFU1"/>